<evidence type="ECO:0000256" key="4">
    <source>
        <dbReference type="SAM" id="MobiDB-lite"/>
    </source>
</evidence>
<comment type="caution">
    <text evidence="3">Lacks conserved residue(s) required for the propagation of feature annotation.</text>
</comment>
<dbReference type="Gene3D" id="3.40.390.10">
    <property type="entry name" value="Collagenase (Catalytic Domain)"/>
    <property type="match status" value="1"/>
</dbReference>
<feature type="domain" description="Peptidase M12B" evidence="6">
    <location>
        <begin position="82"/>
        <end position="285"/>
    </location>
</feature>
<dbReference type="InterPro" id="IPR001590">
    <property type="entry name" value="Peptidase_M12B"/>
</dbReference>
<protein>
    <submittedName>
        <fullName evidence="8">Mucin-22-like</fullName>
    </submittedName>
</protein>
<dbReference type="Pfam" id="PF01421">
    <property type="entry name" value="Reprolysin"/>
    <property type="match status" value="1"/>
</dbReference>
<feature type="compositionally biased region" description="Low complexity" evidence="4">
    <location>
        <begin position="797"/>
        <end position="841"/>
    </location>
</feature>
<dbReference type="SMART" id="SM00608">
    <property type="entry name" value="ACR"/>
    <property type="match status" value="1"/>
</dbReference>
<dbReference type="SUPFAM" id="SSF55486">
    <property type="entry name" value="Metalloproteases ('zincins'), catalytic domain"/>
    <property type="match status" value="1"/>
</dbReference>
<sequence length="952" mass="102128">MVTAFSSSVHTCCISRGLIQTGSETYVLEPMNHEDNMNQKQVSSPPHIIHKKSTSNPLHNLHANGLLTRSKRVRRDIHSETKYIELALVCDLLLYSTLQDLYGVDAVMSSLLQIVNTVDLYFQELNIRLSLSYVEMWTETDQITPSSYLVSSLQSFKDYVSINMADIHKDNTQLLRRTFQEGEMGVSYFNRLCSANHSVGVSQVTETTLDKAAAILTYQIANNIGIRDDGYHTSSLSTCTCSSESCLMDGANLLVSTATEFSECSRNDLQSALMRGKLSCLFDTPSQFYFEPLCGNGIVEANETCDCGDFQTCEDACCNASTCQLKQGAQCHSGPCCENCQLKSSNSICREAINECDVVETCDGQSAECPADAKVLDGTPCNNMTAYCYQGSCPTLQSQCEYLYGEEQPEVTTPVALRPNTTTVKTNVTEPIVVTEQPEVTTPVALRPNTTTAKINVTEPIVVTEQPDVTTAVARTNTTTAKTNVTEPFVVTEQPELTTPVARINTTAKTNVTEPIVVTEEPEVTTSVARINTTAKTNTNLTEPIVVTDQPEVTTSVALRPNTTTKTNVTEPIVVTDQPAVTTPTAGPVITAVSGLHHSNVTTHIVTQEDTSDEVISTGAATASKSATPEMTTSNFPSSTSAASTFFDTETVFEELTYFATELLSTEVDSVETTRPLTQFDDASTSTSLGLTSADTLTTSSVPVEGGTTFAVSSVTASHIGTTPSISSSAVVASIPITSVTETLDVTTSDALSYATDLENFETVFEEFTSVETTAATTSRKTTSDEPTEAATTSRKTTSAEPTEAATTSRKTTSAEPTEAATTSRKTTSAETTEAATTSRKTTFDDPTEAATTSRKTTSAEPTSAEPTEAATASRKTSAEPTEAATTSRKTTSAETTAAATTSRKTTSAETTEAATTSRKTTLLKQKLQLLPGKQCLLKQQQCNYFQENNVC</sequence>
<proteinExistence type="predicted"/>
<dbReference type="Gene3D" id="4.10.70.10">
    <property type="entry name" value="Disintegrin domain"/>
    <property type="match status" value="1"/>
</dbReference>
<dbReference type="SUPFAM" id="SSF57552">
    <property type="entry name" value="Blood coagulation inhibitor (disintegrin)"/>
    <property type="match status" value="1"/>
</dbReference>
<keyword evidence="1 3" id="KW-1015">Disulfide bond</keyword>
<evidence type="ECO:0000313" key="8">
    <source>
        <dbReference type="RefSeq" id="XP_006818818.1"/>
    </source>
</evidence>
<gene>
    <name evidence="8" type="primary">LOC102801760</name>
</gene>
<dbReference type="GeneID" id="102801760"/>
<evidence type="ECO:0000256" key="3">
    <source>
        <dbReference type="PROSITE-ProRule" id="PRU00276"/>
    </source>
</evidence>
<dbReference type="InterPro" id="IPR001762">
    <property type="entry name" value="Disintegrin_dom"/>
</dbReference>
<dbReference type="PANTHER" id="PTHR11905:SF159">
    <property type="entry name" value="ADAM METALLOPROTEASE"/>
    <property type="match status" value="1"/>
</dbReference>
<dbReference type="PANTHER" id="PTHR11905">
    <property type="entry name" value="ADAM A DISINTEGRIN AND METALLOPROTEASE DOMAIN"/>
    <property type="match status" value="1"/>
</dbReference>
<evidence type="ECO:0000313" key="7">
    <source>
        <dbReference type="Proteomes" id="UP000694865"/>
    </source>
</evidence>
<dbReference type="InterPro" id="IPR036436">
    <property type="entry name" value="Disintegrin_dom_sf"/>
</dbReference>
<dbReference type="Pfam" id="PF00200">
    <property type="entry name" value="Disintegrin"/>
    <property type="match status" value="1"/>
</dbReference>
<dbReference type="Proteomes" id="UP000694865">
    <property type="component" value="Unplaced"/>
</dbReference>
<reference evidence="8" key="1">
    <citation type="submission" date="2025-08" db="UniProtKB">
        <authorList>
            <consortium name="RefSeq"/>
        </authorList>
    </citation>
    <scope>IDENTIFICATION</scope>
    <source>
        <tissue evidence="8">Testes</tissue>
    </source>
</reference>
<dbReference type="InterPro" id="IPR018358">
    <property type="entry name" value="Disintegrin_CS"/>
</dbReference>
<dbReference type="PROSITE" id="PS00427">
    <property type="entry name" value="DISINTEGRIN_1"/>
    <property type="match status" value="1"/>
</dbReference>
<feature type="compositionally biased region" description="Low complexity" evidence="4">
    <location>
        <begin position="772"/>
        <end position="781"/>
    </location>
</feature>
<feature type="compositionally biased region" description="Low complexity" evidence="4">
    <location>
        <begin position="857"/>
        <end position="920"/>
    </location>
</feature>
<dbReference type="PRINTS" id="PR00289">
    <property type="entry name" value="DISINTEGRIN"/>
</dbReference>
<keyword evidence="7" id="KW-1185">Reference proteome</keyword>
<organism evidence="7 8">
    <name type="scientific">Saccoglossus kowalevskii</name>
    <name type="common">Acorn worm</name>
    <dbReference type="NCBI Taxonomy" id="10224"/>
    <lineage>
        <taxon>Eukaryota</taxon>
        <taxon>Metazoa</taxon>
        <taxon>Hemichordata</taxon>
        <taxon>Enteropneusta</taxon>
        <taxon>Harrimaniidae</taxon>
        <taxon>Saccoglossus</taxon>
    </lineage>
</organism>
<accession>A0ABM0MFM7</accession>
<evidence type="ECO:0000256" key="1">
    <source>
        <dbReference type="ARBA" id="ARBA00023157"/>
    </source>
</evidence>
<evidence type="ECO:0000259" key="5">
    <source>
        <dbReference type="PROSITE" id="PS50214"/>
    </source>
</evidence>
<dbReference type="SMART" id="SM00050">
    <property type="entry name" value="DISIN"/>
    <property type="match status" value="1"/>
</dbReference>
<dbReference type="PROSITE" id="PS50215">
    <property type="entry name" value="ADAM_MEPRO"/>
    <property type="match status" value="1"/>
</dbReference>
<dbReference type="CDD" id="cd04269">
    <property type="entry name" value="ZnMc_adamalysin_II_like"/>
    <property type="match status" value="1"/>
</dbReference>
<dbReference type="RefSeq" id="XP_006818818.1">
    <property type="nucleotide sequence ID" value="XM_006818755.1"/>
</dbReference>
<feature type="region of interest" description="Disordered" evidence="4">
    <location>
        <begin position="772"/>
        <end position="920"/>
    </location>
</feature>
<dbReference type="InterPro" id="IPR034027">
    <property type="entry name" value="Reprolysin_adamalysin"/>
</dbReference>
<feature type="domain" description="Disintegrin" evidence="5">
    <location>
        <begin position="291"/>
        <end position="377"/>
    </location>
</feature>
<evidence type="ECO:0000256" key="2">
    <source>
        <dbReference type="PROSITE-ProRule" id="PRU00068"/>
    </source>
</evidence>
<dbReference type="InterPro" id="IPR006586">
    <property type="entry name" value="ADAM_Cys-rich"/>
</dbReference>
<name>A0ABM0MFM7_SACKO</name>
<feature type="disulfide bond" evidence="2">
    <location>
        <begin position="349"/>
        <end position="369"/>
    </location>
</feature>
<feature type="disulfide bond" evidence="3">
    <location>
        <begin position="241"/>
        <end position="246"/>
    </location>
</feature>
<evidence type="ECO:0000259" key="6">
    <source>
        <dbReference type="PROSITE" id="PS50215"/>
    </source>
</evidence>
<dbReference type="PROSITE" id="PS50214">
    <property type="entry name" value="DISINTEGRIN_2"/>
    <property type="match status" value="1"/>
</dbReference>
<dbReference type="InterPro" id="IPR024079">
    <property type="entry name" value="MetalloPept_cat_dom_sf"/>
</dbReference>